<dbReference type="EMBL" id="JABZGU010000013">
    <property type="protein sequence ID" value="MBF4802447.1"/>
    <property type="molecule type" value="Genomic_DNA"/>
</dbReference>
<comment type="caution">
    <text evidence="2">The sequence shown here is derived from an EMBL/GenBank/DDBJ whole genome shotgun (WGS) entry which is preliminary data.</text>
</comment>
<name>A0A9D6ADM5_9ACTN</name>
<evidence type="ECO:0000313" key="3">
    <source>
        <dbReference type="Proteomes" id="UP000787322"/>
    </source>
</evidence>
<feature type="transmembrane region" description="Helical" evidence="1">
    <location>
        <begin position="17"/>
        <end position="34"/>
    </location>
</feature>
<keyword evidence="1" id="KW-0472">Membrane</keyword>
<feature type="transmembrane region" description="Helical" evidence="1">
    <location>
        <begin position="72"/>
        <end position="93"/>
    </location>
</feature>
<dbReference type="GO" id="GO:0016020">
    <property type="term" value="C:membrane"/>
    <property type="evidence" value="ECO:0007669"/>
    <property type="project" value="InterPro"/>
</dbReference>
<evidence type="ECO:0008006" key="4">
    <source>
        <dbReference type="Google" id="ProtNLM"/>
    </source>
</evidence>
<feature type="transmembrane region" description="Helical" evidence="1">
    <location>
        <begin position="46"/>
        <end position="66"/>
    </location>
</feature>
<reference evidence="2" key="1">
    <citation type="submission" date="2020-04" db="EMBL/GenBank/DDBJ databases">
        <title>Deep metagenomics examines the oral microbiome during advanced dental caries in children, revealing novel taxa and co-occurrences with host molecules.</title>
        <authorList>
            <person name="Baker J.L."/>
            <person name="Morton J.T."/>
            <person name="Dinis M."/>
            <person name="Alvarez R."/>
            <person name="Tran N.C."/>
            <person name="Knight R."/>
            <person name="Edlund A."/>
        </authorList>
    </citation>
    <scope>NUCLEOTIDE SEQUENCE</scope>
    <source>
        <strain evidence="2">JCVI_3_bin.11</strain>
    </source>
</reference>
<proteinExistence type="predicted"/>
<dbReference type="Gene3D" id="1.20.1280.290">
    <property type="match status" value="1"/>
</dbReference>
<gene>
    <name evidence="2" type="ORF">HXK24_01275</name>
</gene>
<evidence type="ECO:0000313" key="2">
    <source>
        <dbReference type="EMBL" id="MBF4802447.1"/>
    </source>
</evidence>
<dbReference type="AlphaFoldDB" id="A0A9D6ADM5"/>
<sequence length="94" mass="10375">MAEKHALSFDENFFNKLGQFGSILSVMMYVSYIPQITNNLAGNKGSFIQPLVAMINCIVWFVYGAFKKERDVPIMIANAPGILFGLVTAITALI</sequence>
<keyword evidence="1" id="KW-0812">Transmembrane</keyword>
<organism evidence="2 3">
    <name type="scientific">Lancefieldella parvula</name>
    <dbReference type="NCBI Taxonomy" id="1382"/>
    <lineage>
        <taxon>Bacteria</taxon>
        <taxon>Bacillati</taxon>
        <taxon>Actinomycetota</taxon>
        <taxon>Coriobacteriia</taxon>
        <taxon>Coriobacteriales</taxon>
        <taxon>Atopobiaceae</taxon>
        <taxon>Lancefieldella</taxon>
    </lineage>
</organism>
<dbReference type="Proteomes" id="UP000787322">
    <property type="component" value="Unassembled WGS sequence"/>
</dbReference>
<protein>
    <recommendedName>
        <fullName evidence="4">Sugar efflux transporter for intercellular exchange</fullName>
    </recommendedName>
</protein>
<dbReference type="Pfam" id="PF03083">
    <property type="entry name" value="MtN3_slv"/>
    <property type="match status" value="1"/>
</dbReference>
<keyword evidence="1" id="KW-1133">Transmembrane helix</keyword>
<accession>A0A9D6ADM5</accession>
<evidence type="ECO:0000256" key="1">
    <source>
        <dbReference type="SAM" id="Phobius"/>
    </source>
</evidence>
<dbReference type="InterPro" id="IPR004316">
    <property type="entry name" value="SWEET_rpt"/>
</dbReference>